<organism evidence="1 2">
    <name type="scientific">Nitrosomonas communis</name>
    <dbReference type="NCBI Taxonomy" id="44574"/>
    <lineage>
        <taxon>Bacteria</taxon>
        <taxon>Pseudomonadati</taxon>
        <taxon>Pseudomonadota</taxon>
        <taxon>Betaproteobacteria</taxon>
        <taxon>Nitrosomonadales</taxon>
        <taxon>Nitrosomonadaceae</taxon>
        <taxon>Nitrosomonas</taxon>
    </lineage>
</organism>
<keyword evidence="2" id="KW-1185">Reference proteome</keyword>
<dbReference type="InterPro" id="IPR023343">
    <property type="entry name" value="Penicillin_amidase_dom1"/>
</dbReference>
<dbReference type="EMBL" id="FOUB01000021">
    <property type="protein sequence ID" value="SFM28269.1"/>
    <property type="molecule type" value="Genomic_DNA"/>
</dbReference>
<accession>A0A1I4PKC8</accession>
<dbReference type="GO" id="GO:0016811">
    <property type="term" value="F:hydrolase activity, acting on carbon-nitrogen (but not peptide) bonds, in linear amides"/>
    <property type="evidence" value="ECO:0007669"/>
    <property type="project" value="InterPro"/>
</dbReference>
<name>A0A1I4PKC8_9PROT</name>
<proteinExistence type="predicted"/>
<gene>
    <name evidence="1" type="ORF">SAMN05421863_10215</name>
</gene>
<evidence type="ECO:0000313" key="2">
    <source>
        <dbReference type="Proteomes" id="UP000183287"/>
    </source>
</evidence>
<dbReference type="AlphaFoldDB" id="A0A1I4PKC8"/>
<evidence type="ECO:0000313" key="1">
    <source>
        <dbReference type="EMBL" id="SFM28269.1"/>
    </source>
</evidence>
<sequence length="56" mass="6507">MRSRADLLLKLYVVACRRGAEIFGESYLPADRSVRILSIPTLAEKWYMEQDSNLPY</sequence>
<dbReference type="Proteomes" id="UP000183287">
    <property type="component" value="Unassembled WGS sequence"/>
</dbReference>
<dbReference type="Gene3D" id="1.10.439.10">
    <property type="entry name" value="Penicillin Amidohydrolase, domain 1"/>
    <property type="match status" value="1"/>
</dbReference>
<reference evidence="2" key="1">
    <citation type="submission" date="2016-10" db="EMBL/GenBank/DDBJ databases">
        <authorList>
            <person name="Varghese N."/>
            <person name="Submissions S."/>
        </authorList>
    </citation>
    <scope>NUCLEOTIDE SEQUENCE [LARGE SCALE GENOMIC DNA]</scope>
    <source>
        <strain evidence="2">Nm44</strain>
    </source>
</reference>
<protein>
    <submittedName>
        <fullName evidence="1">Acyl-homoserine-lactone acylase</fullName>
    </submittedName>
</protein>